<dbReference type="Proteomes" id="UP000186879">
    <property type="component" value="Chromosome"/>
</dbReference>
<protein>
    <submittedName>
        <fullName evidence="1">Uncharacterized protein</fullName>
    </submittedName>
</protein>
<dbReference type="EMBL" id="RJJG01000005">
    <property type="protein sequence ID" value="RNI08335.1"/>
    <property type="molecule type" value="Genomic_DNA"/>
</dbReference>
<gene>
    <name evidence="1" type="ORF">BHR79_03630</name>
    <name evidence="2" type="ORF">EFE40_07230</name>
    <name evidence="3" type="ORF">SAMN04515625_2043</name>
</gene>
<dbReference type="GeneID" id="30582824"/>
<dbReference type="KEGG" id="mhaz:BHR79_03630"/>
<keyword evidence="4" id="KW-1185">Reference proteome</keyword>
<name>A0A1L3Q1D1_9EURY</name>
<evidence type="ECO:0000313" key="6">
    <source>
        <dbReference type="Proteomes" id="UP000267921"/>
    </source>
</evidence>
<reference evidence="2 6" key="3">
    <citation type="submission" date="2018-10" db="EMBL/GenBank/DDBJ databases">
        <title>Cultivation of a novel Methanohalophilus strain from Kebrit Deep of the Red Sea and a genomic comparison of members of the genus Methanohalophilus.</title>
        <authorList>
            <person name="Guan Y."/>
            <person name="Ngugi D.K."/>
            <person name="Stingl U."/>
        </authorList>
    </citation>
    <scope>NUCLEOTIDE SEQUENCE [LARGE SCALE GENOMIC DNA]</scope>
    <source>
        <strain evidence="2 6">DSM 3094</strain>
    </source>
</reference>
<reference evidence="3 5" key="2">
    <citation type="submission" date="2016-10" db="EMBL/GenBank/DDBJ databases">
        <authorList>
            <person name="de Groot N.N."/>
        </authorList>
    </citation>
    <scope>NUCLEOTIDE SEQUENCE [LARGE SCALE GENOMIC DNA]</scope>
    <source>
        <strain evidence="3 5">Z-7982</strain>
    </source>
</reference>
<evidence type="ECO:0000313" key="5">
    <source>
        <dbReference type="Proteomes" id="UP000198669"/>
    </source>
</evidence>
<evidence type="ECO:0000313" key="2">
    <source>
        <dbReference type="EMBL" id="RNI08335.1"/>
    </source>
</evidence>
<dbReference type="AlphaFoldDB" id="A0A1L3Q1D1"/>
<sequence length="64" mass="7434">MVDSTTIQVKAQTRDALREIGSMGDDYNSVIEKLIVEHNRNSFLEYSRKIVTDRKEEFISVDEI</sequence>
<accession>A0A1L3Q1D1</accession>
<dbReference type="Proteomes" id="UP000198669">
    <property type="component" value="Unassembled WGS sequence"/>
</dbReference>
<dbReference type="Proteomes" id="UP000267921">
    <property type="component" value="Unassembled WGS sequence"/>
</dbReference>
<dbReference type="EMBL" id="FNMU01000008">
    <property type="protein sequence ID" value="SDX00593.1"/>
    <property type="molecule type" value="Genomic_DNA"/>
</dbReference>
<reference evidence="1 4" key="1">
    <citation type="submission" date="2016-10" db="EMBL/GenBank/DDBJ databases">
        <title>Methanohalophilus halophilus.</title>
        <authorList>
            <person name="L'haridon S."/>
        </authorList>
    </citation>
    <scope>NUCLEOTIDE SEQUENCE [LARGE SCALE GENOMIC DNA]</scope>
    <source>
        <strain evidence="1 4">Z-7982</strain>
    </source>
</reference>
<dbReference type="RefSeq" id="WP_072561118.1">
    <property type="nucleotide sequence ID" value="NZ_CP017921.1"/>
</dbReference>
<evidence type="ECO:0000313" key="1">
    <source>
        <dbReference type="EMBL" id="APH38665.1"/>
    </source>
</evidence>
<organism evidence="1 4">
    <name type="scientific">Methanohalophilus halophilus</name>
    <dbReference type="NCBI Taxonomy" id="2177"/>
    <lineage>
        <taxon>Archaea</taxon>
        <taxon>Methanobacteriati</taxon>
        <taxon>Methanobacteriota</taxon>
        <taxon>Stenosarchaea group</taxon>
        <taxon>Methanomicrobia</taxon>
        <taxon>Methanosarcinales</taxon>
        <taxon>Methanosarcinaceae</taxon>
        <taxon>Methanohalophilus</taxon>
    </lineage>
</organism>
<evidence type="ECO:0000313" key="3">
    <source>
        <dbReference type="EMBL" id="SDX00593.1"/>
    </source>
</evidence>
<dbReference type="OrthoDB" id="121554at2157"/>
<dbReference type="EMBL" id="CP017921">
    <property type="protein sequence ID" value="APH38665.1"/>
    <property type="molecule type" value="Genomic_DNA"/>
</dbReference>
<dbReference type="STRING" id="2177.BHR79_03630"/>
<evidence type="ECO:0000313" key="4">
    <source>
        <dbReference type="Proteomes" id="UP000186879"/>
    </source>
</evidence>
<proteinExistence type="predicted"/>